<proteinExistence type="predicted"/>
<accession>A0A2V2Z2I8</accession>
<dbReference type="PANTHER" id="PTHR43308">
    <property type="entry name" value="OUTER MEMBRANE PROTEIN ALPHA-RELATED"/>
    <property type="match status" value="1"/>
</dbReference>
<comment type="caution">
    <text evidence="3">The sequence shown here is derived from an EMBL/GenBank/DDBJ whole genome shotgun (WGS) entry which is preliminary data.</text>
</comment>
<dbReference type="PROSITE" id="PS51272">
    <property type="entry name" value="SLH"/>
    <property type="match status" value="3"/>
</dbReference>
<name>A0A2V2Z2I8_9BACL</name>
<dbReference type="OrthoDB" id="2487047at2"/>
<keyword evidence="4" id="KW-1185">Reference proteome</keyword>
<keyword evidence="1" id="KW-0732">Signal</keyword>
<dbReference type="RefSeq" id="WP_110042019.1">
    <property type="nucleotide sequence ID" value="NZ_CP054613.1"/>
</dbReference>
<dbReference type="EMBL" id="QGTQ01000001">
    <property type="protein sequence ID" value="PWW08486.1"/>
    <property type="molecule type" value="Genomic_DNA"/>
</dbReference>
<dbReference type="Proteomes" id="UP000246635">
    <property type="component" value="Unassembled WGS sequence"/>
</dbReference>
<reference evidence="3 4" key="1">
    <citation type="submission" date="2018-05" db="EMBL/GenBank/DDBJ databases">
        <title>Genomic Encyclopedia of Type Strains, Phase III (KMG-III): the genomes of soil and plant-associated and newly described type strains.</title>
        <authorList>
            <person name="Whitman W."/>
        </authorList>
    </citation>
    <scope>NUCLEOTIDE SEQUENCE [LARGE SCALE GENOMIC DNA]</scope>
    <source>
        <strain evidence="3 4">CECT 5696</strain>
    </source>
</reference>
<feature type="domain" description="SLH" evidence="2">
    <location>
        <begin position="519"/>
        <end position="578"/>
    </location>
</feature>
<organism evidence="3 4">
    <name type="scientific">Paenibacillus cellulosilyticus</name>
    <dbReference type="NCBI Taxonomy" id="375489"/>
    <lineage>
        <taxon>Bacteria</taxon>
        <taxon>Bacillati</taxon>
        <taxon>Bacillota</taxon>
        <taxon>Bacilli</taxon>
        <taxon>Bacillales</taxon>
        <taxon>Paenibacillaceae</taxon>
        <taxon>Paenibacillus</taxon>
    </lineage>
</organism>
<evidence type="ECO:0000259" key="2">
    <source>
        <dbReference type="PROSITE" id="PS51272"/>
    </source>
</evidence>
<evidence type="ECO:0000313" key="3">
    <source>
        <dbReference type="EMBL" id="PWW08486.1"/>
    </source>
</evidence>
<sequence length="703" mass="72920">MGVKGTVLKYSLAAAIVSTSFAGIPFSEKGLANHIGAQTAFASVSYSQQAVNRFNTVYAALSTQGKADVNTARQAIINLESSQRAAIAGPIADKLNVSDENRAALADLVVDLLSIPTTLSVSALEEIQTNTEYRDALKSAAVGVGVTNTSAITVDAVAKAAVDAESYIGKQLKSKSLTQLIALAKSSAERKTLVNGALNSALSVSTVSELRELVTNAGITGDDVVQAVEQLRTEIGTDVFDDAAEAIALAYLSTLTTTTTTTNPSGSTVTGNTAVDQSFDDLLSKLDGATDAQKLEIAKQALALFNQVLKDSGEVNVSALVTISNGIASVDPSEVVGSKLDTVIAAFEKLQQILKAAGSNEKASAGAFSINLGNIDSSSISVKLSEEVMKKLNASPFGKLNVAMNGLTVSVPNSSEYGKAFGLSVGTKNASTEPAVEGYPAVSSVYNFGLSLGGQDVHEFVNPIVVRIPLGNLNGVDKELLSVAKIVDGKLTFEGGVVDGDTIVESRDTFSSYVVVENKVTFGDIASVKSWAGRQIEVLAAKGAISGRSENVFDPKGSVTRAEFAKMLVRALDLESSGLTSSFSDVKSTDWFAPYVAAAANKGIINGRTTTTFAPNATITRAEMATMIARALTLKTDVKAVENVDAALKAFSDAASINATLKAGVALAAQEGIVIGNAGKFNPNNNASRAEAAVILYRTLQVK</sequence>
<dbReference type="Pfam" id="PF00395">
    <property type="entry name" value="SLH"/>
    <property type="match status" value="3"/>
</dbReference>
<dbReference type="InterPro" id="IPR051465">
    <property type="entry name" value="Cell_Envelope_Struct_Comp"/>
</dbReference>
<feature type="signal peptide" evidence="1">
    <location>
        <begin position="1"/>
        <end position="22"/>
    </location>
</feature>
<feature type="domain" description="SLH" evidence="2">
    <location>
        <begin position="579"/>
        <end position="642"/>
    </location>
</feature>
<dbReference type="AlphaFoldDB" id="A0A2V2Z2I8"/>
<dbReference type="PANTHER" id="PTHR43308:SF5">
    <property type="entry name" value="S-LAYER PROTEIN _ PEPTIDOGLYCAN ENDO-BETA-N-ACETYLGLUCOSAMINIDASE"/>
    <property type="match status" value="1"/>
</dbReference>
<feature type="chain" id="PRO_5039309549" evidence="1">
    <location>
        <begin position="23"/>
        <end position="703"/>
    </location>
</feature>
<gene>
    <name evidence="3" type="ORF">DFQ01_101209</name>
</gene>
<feature type="domain" description="SLH" evidence="2">
    <location>
        <begin position="648"/>
        <end position="703"/>
    </location>
</feature>
<evidence type="ECO:0000313" key="4">
    <source>
        <dbReference type="Proteomes" id="UP000246635"/>
    </source>
</evidence>
<evidence type="ECO:0000256" key="1">
    <source>
        <dbReference type="SAM" id="SignalP"/>
    </source>
</evidence>
<dbReference type="InterPro" id="IPR001119">
    <property type="entry name" value="SLH_dom"/>
</dbReference>
<protein>
    <submittedName>
        <fullName evidence="3">S-layer family protein</fullName>
    </submittedName>
</protein>